<feature type="transmembrane region" description="Helical" evidence="1">
    <location>
        <begin position="78"/>
        <end position="101"/>
    </location>
</feature>
<evidence type="ECO:0000313" key="3">
    <source>
        <dbReference type="EMBL" id="RBL89828.1"/>
    </source>
</evidence>
<dbReference type="InterPro" id="IPR010559">
    <property type="entry name" value="Sig_transdc_His_kin_internal"/>
</dbReference>
<keyword evidence="1" id="KW-0812">Transmembrane</keyword>
<keyword evidence="1" id="KW-0472">Membrane</keyword>
<sequence>MKKSAVILLHTGYWLLYYLLILCFALVVIKGGILSWELAGIFMMPPIAIFCFAPGFLGFYTFYTVLFDRYLNKQRIGVLCIAAVVAALTIGTLVTCFLLPWNNRMTLQQDLTMALLLSCLAAIHGVIGLVMKGFVSWYGDIKLKEELNKKNFDISMALIKAQINPHFLFNTINNIDVLISKDAERASLYLNQLSGIMRFMLYEARAEQIPLSRELMYIDQYIALQRIRSSNASYVTYQVEGEPGNRMIAPMLLISYIENAFKHAEHKKAEDAIHIHLQITPERLVFSCRNLYSAQPAIRQEHNGLGNELLQRRLTLLYPGCHQLHITREQGIYQVNLILETHEDQLHHC</sequence>
<reference evidence="3 4" key="1">
    <citation type="submission" date="2018-05" db="EMBL/GenBank/DDBJ databases">
        <title>Chitinophaga sp. K3CV102501T nov., isolated from isolated from a monsoon evergreen broad-leaved forest soil.</title>
        <authorList>
            <person name="Lv Y."/>
        </authorList>
    </citation>
    <scope>NUCLEOTIDE SEQUENCE [LARGE SCALE GENOMIC DNA]</scope>
    <source>
        <strain evidence="3 4">GDMCC 1.1325</strain>
    </source>
</reference>
<organism evidence="3 4">
    <name type="scientific">Chitinophaga flava</name>
    <dbReference type="NCBI Taxonomy" id="2259036"/>
    <lineage>
        <taxon>Bacteria</taxon>
        <taxon>Pseudomonadati</taxon>
        <taxon>Bacteroidota</taxon>
        <taxon>Chitinophagia</taxon>
        <taxon>Chitinophagales</taxon>
        <taxon>Chitinophagaceae</taxon>
        <taxon>Chitinophaga</taxon>
    </lineage>
</organism>
<protein>
    <recommendedName>
        <fullName evidence="2">Signal transduction histidine kinase internal region domain-containing protein</fullName>
    </recommendedName>
</protein>
<evidence type="ECO:0000259" key="2">
    <source>
        <dbReference type="Pfam" id="PF06580"/>
    </source>
</evidence>
<comment type="caution">
    <text evidence="3">The sequence shown here is derived from an EMBL/GenBank/DDBJ whole genome shotgun (WGS) entry which is preliminary data.</text>
</comment>
<feature type="transmembrane region" description="Helical" evidence="1">
    <location>
        <begin position="113"/>
        <end position="135"/>
    </location>
</feature>
<feature type="domain" description="Signal transduction histidine kinase internal region" evidence="2">
    <location>
        <begin position="156"/>
        <end position="231"/>
    </location>
</feature>
<accession>A0A365XUM9</accession>
<evidence type="ECO:0000313" key="4">
    <source>
        <dbReference type="Proteomes" id="UP000253410"/>
    </source>
</evidence>
<evidence type="ECO:0000256" key="1">
    <source>
        <dbReference type="SAM" id="Phobius"/>
    </source>
</evidence>
<dbReference type="RefSeq" id="WP_113618576.1">
    <property type="nucleotide sequence ID" value="NZ_QFFJ01000002.1"/>
</dbReference>
<dbReference type="GO" id="GO:0016020">
    <property type="term" value="C:membrane"/>
    <property type="evidence" value="ECO:0007669"/>
    <property type="project" value="InterPro"/>
</dbReference>
<gene>
    <name evidence="3" type="ORF">DF182_25420</name>
</gene>
<dbReference type="PANTHER" id="PTHR34220:SF7">
    <property type="entry name" value="SENSOR HISTIDINE KINASE YPDA"/>
    <property type="match status" value="1"/>
</dbReference>
<keyword evidence="4" id="KW-1185">Reference proteome</keyword>
<feature type="transmembrane region" description="Helical" evidence="1">
    <location>
        <begin position="42"/>
        <end position="66"/>
    </location>
</feature>
<proteinExistence type="predicted"/>
<dbReference type="Proteomes" id="UP000253410">
    <property type="component" value="Unassembled WGS sequence"/>
</dbReference>
<dbReference type="AlphaFoldDB" id="A0A365XUM9"/>
<dbReference type="Pfam" id="PF06580">
    <property type="entry name" value="His_kinase"/>
    <property type="match status" value="1"/>
</dbReference>
<dbReference type="GO" id="GO:0000155">
    <property type="term" value="F:phosphorelay sensor kinase activity"/>
    <property type="evidence" value="ECO:0007669"/>
    <property type="project" value="InterPro"/>
</dbReference>
<feature type="transmembrane region" description="Helical" evidence="1">
    <location>
        <begin position="12"/>
        <end position="36"/>
    </location>
</feature>
<dbReference type="EMBL" id="QFFJ01000002">
    <property type="protein sequence ID" value="RBL89828.1"/>
    <property type="molecule type" value="Genomic_DNA"/>
</dbReference>
<name>A0A365XUM9_9BACT</name>
<dbReference type="InterPro" id="IPR050640">
    <property type="entry name" value="Bact_2-comp_sensor_kinase"/>
</dbReference>
<dbReference type="OrthoDB" id="9792992at2"/>
<dbReference type="PANTHER" id="PTHR34220">
    <property type="entry name" value="SENSOR HISTIDINE KINASE YPDA"/>
    <property type="match status" value="1"/>
</dbReference>
<keyword evidence="1" id="KW-1133">Transmembrane helix</keyword>